<dbReference type="EMBL" id="JACHMP010000001">
    <property type="protein sequence ID" value="MBB5823228.1"/>
    <property type="molecule type" value="Genomic_DNA"/>
</dbReference>
<evidence type="ECO:0000256" key="1">
    <source>
        <dbReference type="SAM" id="MobiDB-lite"/>
    </source>
</evidence>
<feature type="region of interest" description="Disordered" evidence="1">
    <location>
        <begin position="26"/>
        <end position="52"/>
    </location>
</feature>
<proteinExistence type="predicted"/>
<dbReference type="AlphaFoldDB" id="A0A7W9MK41"/>
<accession>A0A7W9MK41</accession>
<gene>
    <name evidence="2" type="ORF">F4562_006290</name>
</gene>
<name>A0A7W9MK41_9ACTN</name>
<dbReference type="RefSeq" id="WP_184540252.1">
    <property type="nucleotide sequence ID" value="NZ_JACHMP010000001.1"/>
</dbReference>
<organism evidence="2 3">
    <name type="scientific">Streptosporangium becharense</name>
    <dbReference type="NCBI Taxonomy" id="1816182"/>
    <lineage>
        <taxon>Bacteria</taxon>
        <taxon>Bacillati</taxon>
        <taxon>Actinomycetota</taxon>
        <taxon>Actinomycetes</taxon>
        <taxon>Streptosporangiales</taxon>
        <taxon>Streptosporangiaceae</taxon>
        <taxon>Streptosporangium</taxon>
    </lineage>
</organism>
<sequence>MGAKRGTELRDIPAVGTELDESDLIGVNGGTRKNPLEHSWSNGGEIDDLQVW</sequence>
<evidence type="ECO:0000313" key="3">
    <source>
        <dbReference type="Proteomes" id="UP000540685"/>
    </source>
</evidence>
<evidence type="ECO:0000313" key="2">
    <source>
        <dbReference type="EMBL" id="MBB5823228.1"/>
    </source>
</evidence>
<reference evidence="2 3" key="1">
    <citation type="submission" date="2020-08" db="EMBL/GenBank/DDBJ databases">
        <title>Sequencing the genomes of 1000 actinobacteria strains.</title>
        <authorList>
            <person name="Klenk H.-P."/>
        </authorList>
    </citation>
    <scope>NUCLEOTIDE SEQUENCE [LARGE SCALE GENOMIC DNA]</scope>
    <source>
        <strain evidence="2 3">DSM 46887</strain>
    </source>
</reference>
<protein>
    <submittedName>
        <fullName evidence="2">Uncharacterized protein</fullName>
    </submittedName>
</protein>
<comment type="caution">
    <text evidence="2">The sequence shown here is derived from an EMBL/GenBank/DDBJ whole genome shotgun (WGS) entry which is preliminary data.</text>
</comment>
<keyword evidence="3" id="KW-1185">Reference proteome</keyword>
<dbReference type="Proteomes" id="UP000540685">
    <property type="component" value="Unassembled WGS sequence"/>
</dbReference>